<organism evidence="1 2">
    <name type="scientific">Candidatus Amulumruptor caecigallinarius</name>
    <dbReference type="NCBI Taxonomy" id="2109911"/>
    <lineage>
        <taxon>Bacteria</taxon>
        <taxon>Pseudomonadati</taxon>
        <taxon>Bacteroidota</taxon>
        <taxon>Bacteroidia</taxon>
        <taxon>Bacteroidales</taxon>
        <taxon>Muribaculaceae</taxon>
        <taxon>Candidatus Amulumruptor</taxon>
    </lineage>
</organism>
<gene>
    <name evidence="1" type="ORF">K8V47_01045</name>
</gene>
<dbReference type="Proteomes" id="UP000711407">
    <property type="component" value="Unassembled WGS sequence"/>
</dbReference>
<sequence length="144" mass="15579">MAKYTSQSVSINGAQTDVFNKISNLGAYQELLDKMPDDLRQKAGDVRFTDDAIIINANPVGEIRLEIIDKHEPDLIKLKASNAPVPMFLSLELAAESESVTKLVAAIEVEVPAIIKPMIGPKMQEAANQMATLVGRLFNGATNA</sequence>
<name>A0A921E6P7_9BACT</name>
<protein>
    <recommendedName>
        <fullName evidence="3">Polyketide cyclase</fullName>
    </recommendedName>
</protein>
<reference evidence="1" key="1">
    <citation type="journal article" date="2021" name="PeerJ">
        <title>Extensive microbial diversity within the chicken gut microbiome revealed by metagenomics and culture.</title>
        <authorList>
            <person name="Gilroy R."/>
            <person name="Ravi A."/>
            <person name="Getino M."/>
            <person name="Pursley I."/>
            <person name="Horton D.L."/>
            <person name="Alikhan N.F."/>
            <person name="Baker D."/>
            <person name="Gharbi K."/>
            <person name="Hall N."/>
            <person name="Watson M."/>
            <person name="Adriaenssens E.M."/>
            <person name="Foster-Nyarko E."/>
            <person name="Jarju S."/>
            <person name="Secka A."/>
            <person name="Antonio M."/>
            <person name="Oren A."/>
            <person name="Chaudhuri R.R."/>
            <person name="La Ragione R."/>
            <person name="Hildebrand F."/>
            <person name="Pallen M.J."/>
        </authorList>
    </citation>
    <scope>NUCLEOTIDE SEQUENCE</scope>
    <source>
        <strain evidence="1">4100</strain>
    </source>
</reference>
<evidence type="ECO:0008006" key="3">
    <source>
        <dbReference type="Google" id="ProtNLM"/>
    </source>
</evidence>
<dbReference type="EMBL" id="DYXT01000008">
    <property type="protein sequence ID" value="HJE38340.1"/>
    <property type="molecule type" value="Genomic_DNA"/>
</dbReference>
<dbReference type="SUPFAM" id="SSF55961">
    <property type="entry name" value="Bet v1-like"/>
    <property type="match status" value="1"/>
</dbReference>
<evidence type="ECO:0000313" key="1">
    <source>
        <dbReference type="EMBL" id="HJE38340.1"/>
    </source>
</evidence>
<proteinExistence type="predicted"/>
<evidence type="ECO:0000313" key="2">
    <source>
        <dbReference type="Proteomes" id="UP000711407"/>
    </source>
</evidence>
<reference evidence="1" key="2">
    <citation type="submission" date="2021-09" db="EMBL/GenBank/DDBJ databases">
        <authorList>
            <person name="Gilroy R."/>
        </authorList>
    </citation>
    <scope>NUCLEOTIDE SEQUENCE</scope>
    <source>
        <strain evidence="1">4100</strain>
    </source>
</reference>
<accession>A0A921E6P7</accession>
<comment type="caution">
    <text evidence="1">The sequence shown here is derived from an EMBL/GenBank/DDBJ whole genome shotgun (WGS) entry which is preliminary data.</text>
</comment>
<dbReference type="AlphaFoldDB" id="A0A921E6P7"/>